<evidence type="ECO:0000313" key="2">
    <source>
        <dbReference type="Proteomes" id="UP000440224"/>
    </source>
</evidence>
<evidence type="ECO:0000313" key="1">
    <source>
        <dbReference type="EMBL" id="MRG96008.1"/>
    </source>
</evidence>
<sequence length="141" mass="15603">MRDAELAAWRRRVRETLVEAGWKVGREETLVVERDGFRTTIAVVRVSGCTCGSVRFQVGMMQVRRGMTFVRPTGENFELTFAPGADDEVVLNYLMTSLSGIALGKPLGLCPNVPTVMQPSYQFTETAAQRCQCGRRPRGSG</sequence>
<keyword evidence="2" id="KW-1185">Reference proteome</keyword>
<protein>
    <submittedName>
        <fullName evidence="1">Uncharacterized protein</fullName>
    </submittedName>
</protein>
<name>A0A6N7PVD1_9BACT</name>
<proteinExistence type="predicted"/>
<reference evidence="1 2" key="1">
    <citation type="submission" date="2019-10" db="EMBL/GenBank/DDBJ databases">
        <title>A soil myxobacterium in the family Polyangiaceae.</title>
        <authorList>
            <person name="Li Y."/>
            <person name="Wang J."/>
        </authorList>
    </citation>
    <scope>NUCLEOTIDE SEQUENCE [LARGE SCALE GENOMIC DNA]</scope>
    <source>
        <strain evidence="1 2">DSM 14734</strain>
    </source>
</reference>
<dbReference type="RefSeq" id="WP_153822825.1">
    <property type="nucleotide sequence ID" value="NZ_WJIE01000010.1"/>
</dbReference>
<accession>A0A6N7PVD1</accession>
<dbReference type="Proteomes" id="UP000440224">
    <property type="component" value="Unassembled WGS sequence"/>
</dbReference>
<comment type="caution">
    <text evidence="1">The sequence shown here is derived from an EMBL/GenBank/DDBJ whole genome shotgun (WGS) entry which is preliminary data.</text>
</comment>
<dbReference type="AlphaFoldDB" id="A0A6N7PVD1"/>
<gene>
    <name evidence="1" type="ORF">GF068_29420</name>
</gene>
<dbReference type="EMBL" id="WJIE01000010">
    <property type="protein sequence ID" value="MRG96008.1"/>
    <property type="molecule type" value="Genomic_DNA"/>
</dbReference>
<organism evidence="1 2">
    <name type="scientific">Polyangium spumosum</name>
    <dbReference type="NCBI Taxonomy" id="889282"/>
    <lineage>
        <taxon>Bacteria</taxon>
        <taxon>Pseudomonadati</taxon>
        <taxon>Myxococcota</taxon>
        <taxon>Polyangia</taxon>
        <taxon>Polyangiales</taxon>
        <taxon>Polyangiaceae</taxon>
        <taxon>Polyangium</taxon>
    </lineage>
</organism>